<dbReference type="InterPro" id="IPR027244">
    <property type="entry name" value="IML1"/>
</dbReference>
<feature type="region of interest" description="Disordered" evidence="5">
    <location>
        <begin position="1"/>
        <end position="35"/>
    </location>
</feature>
<dbReference type="GO" id="GO:0006995">
    <property type="term" value="P:cellular response to nitrogen starvation"/>
    <property type="evidence" value="ECO:0007669"/>
    <property type="project" value="EnsemblFungi"/>
</dbReference>
<dbReference type="GO" id="GO:0051058">
    <property type="term" value="P:negative regulation of small GTPase mediated signal transduction"/>
    <property type="evidence" value="ECO:0007669"/>
    <property type="project" value="EnsemblFungi"/>
</dbReference>
<dbReference type="GeneID" id="30985184"/>
<dbReference type="GO" id="GO:1990130">
    <property type="term" value="C:GATOR1 complex"/>
    <property type="evidence" value="ECO:0007669"/>
    <property type="project" value="EnsemblFungi"/>
</dbReference>
<evidence type="ECO:0000256" key="1">
    <source>
        <dbReference type="ARBA" id="ARBA00004148"/>
    </source>
</evidence>
<dbReference type="OrthoDB" id="39497at2759"/>
<dbReference type="CDD" id="cd04449">
    <property type="entry name" value="DEP_DEPDC5-like"/>
    <property type="match status" value="1"/>
</dbReference>
<dbReference type="GO" id="GO:2000785">
    <property type="term" value="P:regulation of autophagosome assembly"/>
    <property type="evidence" value="ECO:0007669"/>
    <property type="project" value="EnsemblFungi"/>
</dbReference>
<gene>
    <name evidence="7" type="ORF">CANTADRAFT_70541</name>
</gene>
<feature type="region of interest" description="Disordered" evidence="5">
    <location>
        <begin position="1304"/>
        <end position="1323"/>
    </location>
</feature>
<evidence type="ECO:0000313" key="8">
    <source>
        <dbReference type="Proteomes" id="UP000094285"/>
    </source>
</evidence>
<dbReference type="InterPro" id="IPR000591">
    <property type="entry name" value="DEP_dom"/>
</dbReference>
<evidence type="ECO:0000256" key="4">
    <source>
        <dbReference type="ARBA" id="ARBA00021881"/>
    </source>
</evidence>
<dbReference type="PANTHER" id="PTHR13179">
    <property type="entry name" value="DEP DOMAIN CONTAINING PROTEIN 5"/>
    <property type="match status" value="1"/>
</dbReference>
<feature type="compositionally biased region" description="Polar residues" evidence="5">
    <location>
        <begin position="1304"/>
        <end position="1317"/>
    </location>
</feature>
<feature type="region of interest" description="Disordered" evidence="5">
    <location>
        <begin position="84"/>
        <end position="109"/>
    </location>
</feature>
<comment type="subcellular location">
    <subcellularLocation>
        <location evidence="1">Vacuole membrane</location>
        <topology evidence="1">Peripheral membrane protein</topology>
    </subcellularLocation>
</comment>
<feature type="compositionally biased region" description="Basic and acidic residues" evidence="5">
    <location>
        <begin position="726"/>
        <end position="735"/>
    </location>
</feature>
<dbReference type="GO" id="GO:0005774">
    <property type="term" value="C:vacuolar membrane"/>
    <property type="evidence" value="ECO:0007669"/>
    <property type="project" value="UniProtKB-SubCell"/>
</dbReference>
<evidence type="ECO:0000259" key="6">
    <source>
        <dbReference type="PROSITE" id="PS50186"/>
    </source>
</evidence>
<feature type="compositionally biased region" description="Polar residues" evidence="5">
    <location>
        <begin position="15"/>
        <end position="35"/>
    </location>
</feature>
<dbReference type="InterPro" id="IPR036390">
    <property type="entry name" value="WH_DNA-bd_sf"/>
</dbReference>
<dbReference type="RefSeq" id="XP_020062517.1">
    <property type="nucleotide sequence ID" value="XM_020211048.1"/>
</dbReference>
<reference evidence="8" key="1">
    <citation type="submission" date="2016-05" db="EMBL/GenBank/DDBJ databases">
        <title>Comparative genomics of biotechnologically important yeasts.</title>
        <authorList>
            <consortium name="DOE Joint Genome Institute"/>
            <person name="Riley R."/>
            <person name="Haridas S."/>
            <person name="Wolfe K.H."/>
            <person name="Lopes M.R."/>
            <person name="Hittinger C.T."/>
            <person name="Goker M."/>
            <person name="Salamov A."/>
            <person name="Wisecaver J."/>
            <person name="Long T.M."/>
            <person name="Aerts A.L."/>
            <person name="Barry K."/>
            <person name="Choi C."/>
            <person name="Clum A."/>
            <person name="Coughlan A.Y."/>
            <person name="Deshpande S."/>
            <person name="Douglass A.P."/>
            <person name="Hanson S.J."/>
            <person name="Klenk H.-P."/>
            <person name="Labutti K."/>
            <person name="Lapidus A."/>
            <person name="Lindquist E."/>
            <person name="Lipzen A."/>
            <person name="Meier-Kolthoff J.P."/>
            <person name="Ohm R.A."/>
            <person name="Otillar R.P."/>
            <person name="Pangilinan J."/>
            <person name="Peng Y."/>
            <person name="Rokas A."/>
            <person name="Rosa C.A."/>
            <person name="Scheuner C."/>
            <person name="Sibirny A.A."/>
            <person name="Slot J.C."/>
            <person name="Stielow J.B."/>
            <person name="Sun H."/>
            <person name="Kurtzman C.P."/>
            <person name="Blackwell M."/>
            <person name="Grigoriev I.V."/>
            <person name="Jeffries T.W."/>
        </authorList>
    </citation>
    <scope>NUCLEOTIDE SEQUENCE [LARGE SCALE GENOMIC DNA]</scope>
    <source>
        <strain evidence="8">NRRL Y-17324</strain>
    </source>
</reference>
<proteinExistence type="inferred from homology"/>
<dbReference type="Proteomes" id="UP000094285">
    <property type="component" value="Unassembled WGS sequence"/>
</dbReference>
<dbReference type="InterPro" id="IPR036388">
    <property type="entry name" value="WH-like_DNA-bd_sf"/>
</dbReference>
<name>A0A1E4SD15_9ASCO</name>
<dbReference type="GO" id="GO:0005096">
    <property type="term" value="F:GTPase activator activity"/>
    <property type="evidence" value="ECO:0007669"/>
    <property type="project" value="EnsemblFungi"/>
</dbReference>
<dbReference type="Gene3D" id="1.10.10.10">
    <property type="entry name" value="Winged helix-like DNA-binding domain superfamily/Winged helix DNA-binding domain"/>
    <property type="match status" value="1"/>
</dbReference>
<dbReference type="GO" id="GO:0035556">
    <property type="term" value="P:intracellular signal transduction"/>
    <property type="evidence" value="ECO:0007669"/>
    <property type="project" value="InterPro"/>
</dbReference>
<feature type="compositionally biased region" description="Polar residues" evidence="5">
    <location>
        <begin position="1246"/>
        <end position="1256"/>
    </location>
</feature>
<dbReference type="PROSITE" id="PS50186">
    <property type="entry name" value="DEP"/>
    <property type="match status" value="1"/>
</dbReference>
<evidence type="ECO:0000256" key="2">
    <source>
        <dbReference type="ARBA" id="ARBA00005643"/>
    </source>
</evidence>
<evidence type="ECO:0000256" key="3">
    <source>
        <dbReference type="ARBA" id="ARBA00018529"/>
    </source>
</evidence>
<dbReference type="Pfam" id="PF00610">
    <property type="entry name" value="DEP"/>
    <property type="match status" value="1"/>
</dbReference>
<feature type="compositionally biased region" description="Basic and acidic residues" evidence="5">
    <location>
        <begin position="701"/>
        <end position="710"/>
    </location>
</feature>
<protein>
    <recommendedName>
        <fullName evidence="3">Vacuolar membrane-associated protein IML1</fullName>
    </recommendedName>
    <alternativeName>
        <fullName evidence="4">Vacuolar membrane-associated protein iml1</fullName>
    </alternativeName>
</protein>
<dbReference type="SMART" id="SM00049">
    <property type="entry name" value="DEP"/>
    <property type="match status" value="1"/>
</dbReference>
<dbReference type="InterPro" id="IPR048255">
    <property type="entry name" value="IML1_N"/>
</dbReference>
<accession>A0A1E4SD15</accession>
<evidence type="ECO:0000313" key="7">
    <source>
        <dbReference type="EMBL" id="ODV77395.1"/>
    </source>
</evidence>
<feature type="compositionally biased region" description="Basic and acidic residues" evidence="5">
    <location>
        <begin position="745"/>
        <end position="758"/>
    </location>
</feature>
<feature type="compositionally biased region" description="Polar residues" evidence="5">
    <location>
        <begin position="1266"/>
        <end position="1278"/>
    </location>
</feature>
<feature type="compositionally biased region" description="Polar residues" evidence="5">
    <location>
        <begin position="688"/>
        <end position="699"/>
    </location>
</feature>
<dbReference type="STRING" id="984487.A0A1E4SD15"/>
<evidence type="ECO:0000256" key="5">
    <source>
        <dbReference type="SAM" id="MobiDB-lite"/>
    </source>
</evidence>
<keyword evidence="8" id="KW-1185">Reference proteome</keyword>
<dbReference type="SUPFAM" id="SSF46785">
    <property type="entry name" value="Winged helix' DNA-binding domain"/>
    <property type="match status" value="1"/>
</dbReference>
<dbReference type="Pfam" id="PF12257">
    <property type="entry name" value="IML1"/>
    <property type="match status" value="1"/>
</dbReference>
<comment type="similarity">
    <text evidence="2">Belongs to the IML1 family.</text>
</comment>
<dbReference type="GO" id="GO:0010508">
    <property type="term" value="P:positive regulation of autophagy"/>
    <property type="evidence" value="ECO:0007669"/>
    <property type="project" value="EnsemblFungi"/>
</dbReference>
<sequence length="1573" mass="180286">MQHARYYNPNKKLNKTVSNSSQSELHRTTSSSSITAHQASIVIGSKSASISPSGSKNLMSRNVGSTITIGRKVSTQVKTNRFQQIGPSTNSTTGGEESITELAPNNQQNSLKDPIPVTVWFHELRSSNEDVIIDAGSTSGIQHGKVYEFQLLESAENKLRKLFFVAHDRNFKESANNEEDQLEQSLHSNKSKAQITLISTPLRKLLDIPPRSAAQIKLVEDPSTIEVESVEIFIKDINLSRDIMWTLSSALVGTCAYIEKRVSYFSNRIGLIKAIYNNGKEVFSGYIGKDTKIIFRSESAKLTVLIQLSREMWHFEENGEIIFHKLVNNLLPKIFKKWRANNTHHSITIVLFTSVDLTDIPWITLNQGERPNNRRDYYRVVVDQVNILSWDRIMANLRLEFANFKRDIMLKQGIVNQYYMEGEPLPAVKGNTLEALNLGLSLVHNKFRNTDLKHSLNHFILITPGTGLFDVNYDLLLETSKKMATTDCSLDVVSLSQPPLHTVPLFRYGDKSGATKHCVPNWCDISFYKDISSSSNHQWIPRCKIYELQMMGVMENEVNDVRIERFKMKRNERSLLESMDKYDDDVFKPIKEKVDYFNDAEIDNYRLESTHKSKFKPTNLKDSNATLSLIFSNRTMLTNGAGTTATVSVTGSEVSATGTVTTTNNTETSALSSLYVLNKNTDEKKVPSNASLRSKSSFIREQPKRVESSLKPRNNLTIEPLRANKKHNEQLDKFRSRTKSNAPKDNFRSRLKSNEKLSRSHKRSSGGTGLIENEPESETDKYWKDVPNPSKETHSDILLQTSRWSDVFPANVKRKLIKWNSIQSPAALPITTSIFPTTKQLESDYTFQIYNVLLNPDENYLELKTTHELMREMIQLRLLTGFQICYGPNVEKVESERRLGVGGTNNGGQGCENVFKYFPDSEIYGITLYMSFHKQIHRISLDYSGNLNVQLYKKSVFANSDKSKLALGLGHGGLNGNSTKASLKPYFPLIRTRYADEYSTAKLDAINLKSSKLNWNQFDQYLAGYEDIMPDVNKEFYQMKFVIMPTDIPKNAYYINNESLSDEEIRVEGLRKLIGLIEKAKYDKKDKVKVGKVPEIIFYTGNLYDFLNEEAENYDITGAQPKLMIPENMRFNKTIKINELAQELQGETGLRLVDRTWHFKKHFHCFIGSELITWLQECFEDIESREEATSYGQTLMNKGLFRHVDARHGLLDGYYFYEIEDEYVDELYKQETPSWFTKKKPEKEITNGTNSVQGSSTTPVTPTTPILNPSNTRNNSDADSILSPHMRPQNDPLDLTRIISGNLNESDGGSSLSGSTHGRQKRKKFVLSKSVKINVDPLSKSFRPEIVTVHYDRVHNPEHCYHIRLQWLNTNSRFIDDSVLNWSRLCERHGLKLVETPWKELCTIPSINPFHSFVDLKLVVNPWLDDEFNDASILRETKFYYHLYLLKKTGFLLDNRSTVFFLKGHIEISYSWGKPTFQYAQYIHRTGSYFVELRDSGDFFLAPNNIHITRVNTLLTSLPDNDNNSRTYHLDSQRVMLNFRSTCQNPELLREIFREAKNHWEDKNKTHVMPSTV</sequence>
<dbReference type="PANTHER" id="PTHR13179:SF8">
    <property type="entry name" value="GATOR COMPLEX PROTEIN DEPDC5"/>
    <property type="match status" value="1"/>
</dbReference>
<organism evidence="7 8">
    <name type="scientific">Suhomyces tanzawaensis NRRL Y-17324</name>
    <dbReference type="NCBI Taxonomy" id="984487"/>
    <lineage>
        <taxon>Eukaryota</taxon>
        <taxon>Fungi</taxon>
        <taxon>Dikarya</taxon>
        <taxon>Ascomycota</taxon>
        <taxon>Saccharomycotina</taxon>
        <taxon>Pichiomycetes</taxon>
        <taxon>Debaryomycetaceae</taxon>
        <taxon>Suhomyces</taxon>
    </lineage>
</organism>
<dbReference type="EMBL" id="KV453915">
    <property type="protein sequence ID" value="ODV77395.1"/>
    <property type="molecule type" value="Genomic_DNA"/>
</dbReference>
<dbReference type="GO" id="GO:1904262">
    <property type="term" value="P:negative regulation of TORC1 signaling"/>
    <property type="evidence" value="ECO:0007669"/>
    <property type="project" value="EnsemblFungi"/>
</dbReference>
<feature type="domain" description="DEP" evidence="6">
    <location>
        <begin position="1146"/>
        <end position="1221"/>
    </location>
</feature>
<dbReference type="GO" id="GO:0034599">
    <property type="term" value="P:cellular response to oxidative stress"/>
    <property type="evidence" value="ECO:0007669"/>
    <property type="project" value="EnsemblFungi"/>
</dbReference>
<feature type="compositionally biased region" description="Polar residues" evidence="5">
    <location>
        <begin position="84"/>
        <end position="95"/>
    </location>
</feature>
<feature type="region of interest" description="Disordered" evidence="5">
    <location>
        <begin position="684"/>
        <end position="788"/>
    </location>
</feature>
<feature type="region of interest" description="Disordered" evidence="5">
    <location>
        <begin position="1240"/>
        <end position="1294"/>
    </location>
</feature>